<keyword evidence="2" id="KW-1185">Reference proteome</keyword>
<name>A0A5J4KNK7_9CHLR</name>
<evidence type="ECO:0000313" key="2">
    <source>
        <dbReference type="Proteomes" id="UP000326912"/>
    </source>
</evidence>
<reference evidence="1 2" key="1">
    <citation type="submission" date="2019-10" db="EMBL/GenBank/DDBJ databases">
        <title>Dictyobacter vulcani sp. nov., within the class Ktedonobacteria, isolated from soil of volcanic Mt. Zao.</title>
        <authorList>
            <person name="Zheng Y."/>
            <person name="Wang C.M."/>
            <person name="Sakai Y."/>
            <person name="Abe K."/>
            <person name="Yokota A."/>
            <person name="Yabe S."/>
        </authorList>
    </citation>
    <scope>NUCLEOTIDE SEQUENCE [LARGE SCALE GENOMIC DNA]</scope>
    <source>
        <strain evidence="1 2">W12</strain>
    </source>
</reference>
<accession>A0A5J4KNK7</accession>
<comment type="caution">
    <text evidence="1">The sequence shown here is derived from an EMBL/GenBank/DDBJ whole genome shotgun (WGS) entry which is preliminary data.</text>
</comment>
<dbReference type="InterPro" id="IPR036291">
    <property type="entry name" value="NAD(P)-bd_dom_sf"/>
</dbReference>
<dbReference type="AlphaFoldDB" id="A0A5J4KNK7"/>
<dbReference type="EMBL" id="BKZW01000003">
    <property type="protein sequence ID" value="GER91298.1"/>
    <property type="molecule type" value="Genomic_DNA"/>
</dbReference>
<gene>
    <name evidence="1" type="ORF">KDW_54600</name>
</gene>
<sequence>MPILCTNPLVEKQITDQARIHNIPENEVVEKIMVAEGAIKRLIEPAEVAQLATYLCSDAASGITGSAQTIDCGWTAH</sequence>
<dbReference type="Pfam" id="PF13561">
    <property type="entry name" value="adh_short_C2"/>
    <property type="match status" value="1"/>
</dbReference>
<dbReference type="SUPFAM" id="SSF51735">
    <property type="entry name" value="NAD(P)-binding Rossmann-fold domains"/>
    <property type="match status" value="1"/>
</dbReference>
<dbReference type="InterPro" id="IPR002347">
    <property type="entry name" value="SDR_fam"/>
</dbReference>
<organism evidence="1 2">
    <name type="scientific">Dictyobacter vulcani</name>
    <dbReference type="NCBI Taxonomy" id="2607529"/>
    <lineage>
        <taxon>Bacteria</taxon>
        <taxon>Bacillati</taxon>
        <taxon>Chloroflexota</taxon>
        <taxon>Ktedonobacteria</taxon>
        <taxon>Ktedonobacterales</taxon>
        <taxon>Dictyobacteraceae</taxon>
        <taxon>Dictyobacter</taxon>
    </lineage>
</organism>
<dbReference type="Gene3D" id="3.40.50.720">
    <property type="entry name" value="NAD(P)-binding Rossmann-like Domain"/>
    <property type="match status" value="1"/>
</dbReference>
<protein>
    <recommendedName>
        <fullName evidence="3">3-hydroxybutyrate dehydrogenase</fullName>
    </recommendedName>
</protein>
<dbReference type="Proteomes" id="UP000326912">
    <property type="component" value="Unassembled WGS sequence"/>
</dbReference>
<proteinExistence type="predicted"/>
<evidence type="ECO:0000313" key="1">
    <source>
        <dbReference type="EMBL" id="GER91298.1"/>
    </source>
</evidence>
<evidence type="ECO:0008006" key="3">
    <source>
        <dbReference type="Google" id="ProtNLM"/>
    </source>
</evidence>